<dbReference type="AlphaFoldDB" id="Q4A1C1"/>
<reference key="4">
    <citation type="submission" date="2011-08" db="EMBL/GenBank/DDBJ databases">
        <title>Genome sequence of Naumovozyma castellii.</title>
        <authorList>
            <person name="Gordon J.L."/>
            <person name="Armisen D."/>
            <person name="Proux-Wera E."/>
            <person name="OhEigeartaigh S.S."/>
            <person name="Byrne K.P."/>
            <person name="Wolfe K.H."/>
        </authorList>
    </citation>
    <scope>NUCLEOTIDE SEQUENCE</scope>
    <source>
        <strain>Type strain:CBS 4309</strain>
    </source>
</reference>
<dbReference type="EMBL" id="HE576754">
    <property type="protein sequence ID" value="CCC69161.1"/>
    <property type="molecule type" value="Genomic_DNA"/>
</dbReference>
<dbReference type="KEGG" id="ncs:NCAS_0C01710"/>
<dbReference type="GO" id="GO:0000045">
    <property type="term" value="P:autophagosome assembly"/>
    <property type="evidence" value="ECO:0007669"/>
    <property type="project" value="EnsemblFungi"/>
</dbReference>
<evidence type="ECO:0000313" key="7">
    <source>
        <dbReference type="Proteomes" id="UP000001640"/>
    </source>
</evidence>
<dbReference type="GO" id="GO:0120095">
    <property type="term" value="C:vacuole-isolation membrane contact site"/>
    <property type="evidence" value="ECO:0007669"/>
    <property type="project" value="EnsemblFungi"/>
</dbReference>
<keyword evidence="2" id="KW-0175">Coiled coil</keyword>
<dbReference type="GO" id="GO:0051365">
    <property type="term" value="P:cellular response to potassium ion starvation"/>
    <property type="evidence" value="ECO:0007669"/>
    <property type="project" value="EnsemblFungi"/>
</dbReference>
<dbReference type="GO" id="GO:0005829">
    <property type="term" value="C:cytosol"/>
    <property type="evidence" value="ECO:0007669"/>
    <property type="project" value="GOC"/>
</dbReference>
<evidence type="ECO:0000256" key="2">
    <source>
        <dbReference type="SAM" id="Coils"/>
    </source>
</evidence>
<dbReference type="GO" id="GO:0000425">
    <property type="term" value="P:pexophagy"/>
    <property type="evidence" value="ECO:0007669"/>
    <property type="project" value="EnsemblFungi"/>
</dbReference>
<dbReference type="OMA" id="EWDVYKA"/>
<evidence type="ECO:0000256" key="1">
    <source>
        <dbReference type="ARBA" id="ARBA00005965"/>
    </source>
</evidence>
<accession>G0VCF1</accession>
<evidence type="ECO:0000259" key="4">
    <source>
        <dbReference type="Pfam" id="PF17675"/>
    </source>
</evidence>
<dbReference type="InterPro" id="IPR038274">
    <property type="entry name" value="Atg6/Beclin_C_sf"/>
</dbReference>
<dbReference type="STRING" id="1064592.G0VCF1"/>
<dbReference type="GO" id="GO:0042147">
    <property type="term" value="P:retrograde transport, endosome to Golgi"/>
    <property type="evidence" value="ECO:0007669"/>
    <property type="project" value="EnsemblFungi"/>
</dbReference>
<dbReference type="GO" id="GO:0006995">
    <property type="term" value="P:cellular response to nitrogen starvation"/>
    <property type="evidence" value="ECO:0007669"/>
    <property type="project" value="TreeGrafter"/>
</dbReference>
<feature type="coiled-coil region" evidence="2">
    <location>
        <begin position="163"/>
        <end position="275"/>
    </location>
</feature>
<evidence type="ECO:0000313" key="5">
    <source>
        <dbReference type="EMBL" id="CAJ26340.1"/>
    </source>
</evidence>
<gene>
    <name evidence="5" type="primary">atg6</name>
    <name evidence="6" type="synonym">NCAS0C01710</name>
    <name evidence="6" type="ordered locus">NCAS_0C01710</name>
</gene>
<dbReference type="GO" id="GO:0030674">
    <property type="term" value="F:protein-macromolecule adaptor activity"/>
    <property type="evidence" value="ECO:0007669"/>
    <property type="project" value="TreeGrafter"/>
</dbReference>
<feature type="domain" description="Atg6 BARA" evidence="3">
    <location>
        <begin position="272"/>
        <end position="488"/>
    </location>
</feature>
<dbReference type="GO" id="GO:0046854">
    <property type="term" value="P:phosphatidylinositol phosphate biosynthetic process"/>
    <property type="evidence" value="ECO:0007669"/>
    <property type="project" value="EnsemblFungi"/>
</dbReference>
<organism evidence="5">
    <name type="scientific">Naumovozyma castellii</name>
    <name type="common">Yeast</name>
    <name type="synonym">Saccharomyces castellii</name>
    <dbReference type="NCBI Taxonomy" id="27288"/>
    <lineage>
        <taxon>Eukaryota</taxon>
        <taxon>Fungi</taxon>
        <taxon>Dikarya</taxon>
        <taxon>Ascomycota</taxon>
        <taxon>Saccharomycotina</taxon>
        <taxon>Saccharomycetes</taxon>
        <taxon>Saccharomycetales</taxon>
        <taxon>Saccharomycetaceae</taxon>
        <taxon>Naumovozyma</taxon>
    </lineage>
</organism>
<evidence type="ECO:0000313" key="6">
    <source>
        <dbReference type="EMBL" id="CCC69161.1"/>
    </source>
</evidence>
<dbReference type="PANTHER" id="PTHR12768">
    <property type="entry name" value="BECLIN 1"/>
    <property type="match status" value="1"/>
</dbReference>
<dbReference type="GO" id="GO:0034272">
    <property type="term" value="C:phosphatidylinositol 3-kinase complex, class III, type II"/>
    <property type="evidence" value="ECO:0007669"/>
    <property type="project" value="EnsemblFungi"/>
</dbReference>
<protein>
    <submittedName>
        <fullName evidence="5">Beclin 1</fullName>
    </submittedName>
</protein>
<feature type="domain" description="Atg6/beclin coiled-coil" evidence="4">
    <location>
        <begin position="132"/>
        <end position="269"/>
    </location>
</feature>
<dbReference type="GO" id="GO:0045324">
    <property type="term" value="P:late endosome to vacuole transport"/>
    <property type="evidence" value="ECO:0007669"/>
    <property type="project" value="EnsemblFungi"/>
</dbReference>
<reference evidence="5" key="1">
    <citation type="submission" date="2005-08" db="EMBL/GenBank/DDBJ databases">
        <title>Phylogeny and biochemistry of the autophagy protein beclin 1.</title>
        <authorList>
            <person name="Botti J."/>
            <person name="Djavaheri-Mergny M."/>
            <person name="Codogno P."/>
            <person name="Oriol R."/>
        </authorList>
    </citation>
    <scope>NUCLEOTIDE SEQUENCE</scope>
</reference>
<dbReference type="GO" id="GO:0000423">
    <property type="term" value="P:mitophagy"/>
    <property type="evidence" value="ECO:0007669"/>
    <property type="project" value="TreeGrafter"/>
</dbReference>
<accession>Q4A1C1</accession>
<dbReference type="InterPro" id="IPR040455">
    <property type="entry name" value="Atg6_BARA"/>
</dbReference>
<dbReference type="GO" id="GO:0034271">
    <property type="term" value="C:phosphatidylinositol 3-kinase complex, class III, type I"/>
    <property type="evidence" value="ECO:0007669"/>
    <property type="project" value="EnsemblFungi"/>
</dbReference>
<dbReference type="OrthoDB" id="20368at2759"/>
<keyword evidence="7" id="KW-1185">Reference proteome</keyword>
<dbReference type="GO" id="GO:0034727">
    <property type="term" value="P:piecemeal microautophagy of the nucleus"/>
    <property type="evidence" value="ECO:0007669"/>
    <property type="project" value="EnsemblFungi"/>
</dbReference>
<reference evidence="6 7" key="2">
    <citation type="journal article" date="2011" name="Proc. Natl. Acad. Sci. U.S.A.">
        <title>Evolutionary erosion of yeast sex chromosomes by mating-type switching accidents.</title>
        <authorList>
            <person name="Gordon J.L."/>
            <person name="Armisen D."/>
            <person name="Proux-Wera E."/>
            <person name="Oheigeartaigh S.S."/>
            <person name="Byrne K.P."/>
            <person name="Wolfe K.H."/>
        </authorList>
    </citation>
    <scope>NUCLEOTIDE SEQUENCE [LARGE SCALE GENOMIC DNA]</scope>
    <source>
        <strain evidence="7">ATCC 76901 / BCRC 22586 / CBS 4309 / NBRC 1992 / NRRL Y-12630</strain>
        <strain evidence="6">Type strain:CBS 4309</strain>
    </source>
</reference>
<dbReference type="eggNOG" id="KOG2751">
    <property type="taxonomic scope" value="Eukaryota"/>
</dbReference>
<dbReference type="EMBL" id="AM072825">
    <property type="protein sequence ID" value="CAJ26340.1"/>
    <property type="molecule type" value="mRNA"/>
</dbReference>
<dbReference type="GO" id="GO:0032258">
    <property type="term" value="P:cytoplasm to vacuole targeting by the Cvt pathway"/>
    <property type="evidence" value="ECO:0007669"/>
    <property type="project" value="EnsemblFungi"/>
</dbReference>
<evidence type="ECO:0000259" key="3">
    <source>
        <dbReference type="Pfam" id="PF04111"/>
    </source>
</evidence>
<dbReference type="InterPro" id="IPR041691">
    <property type="entry name" value="Atg6/beclin_CC"/>
</dbReference>
<dbReference type="Gene3D" id="1.10.418.40">
    <property type="entry name" value="Autophagy protein 6/Beclin 1"/>
    <property type="match status" value="1"/>
</dbReference>
<reference evidence="6" key="3">
    <citation type="submission" date="2011-07" db="EMBL/GenBank/DDBJ databases">
        <authorList>
            <person name="Byrne K."/>
        </authorList>
    </citation>
    <scope>NUCLEOTIDE SEQUENCE</scope>
    <source>
        <strain evidence="6">Type strain:CBS 4309</strain>
    </source>
</reference>
<comment type="similarity">
    <text evidence="1">Belongs to the beclin family.</text>
</comment>
<proteinExistence type="evidence at transcript level"/>
<dbReference type="GO" id="GO:0043548">
    <property type="term" value="F:phosphatidylinositol 3-kinase binding"/>
    <property type="evidence" value="ECO:0007669"/>
    <property type="project" value="TreeGrafter"/>
</dbReference>
<dbReference type="HOGENOM" id="CLU_024219_3_0_1"/>
<dbReference type="Pfam" id="PF17675">
    <property type="entry name" value="APG6_N"/>
    <property type="match status" value="1"/>
</dbReference>
<dbReference type="Proteomes" id="UP000001640">
    <property type="component" value="Chromosome 3"/>
</dbReference>
<dbReference type="PANTHER" id="PTHR12768:SF4">
    <property type="entry name" value="BECLIN-1"/>
    <property type="match status" value="1"/>
</dbReference>
<dbReference type="InterPro" id="IPR007243">
    <property type="entry name" value="Atg6/Beclin"/>
</dbReference>
<sequence>MSTPKQPIRCQNCQLPLQIDGSLLDLSLTQQNTLLDSLANETSINDTHLISPIPKDRLQNLQNVKPASQLDLKPNNQESYIFLKQSKLPTESQDQEDLQPSSQGVSKTLSTQTSVLSNIFNILSGRNKIDYPVCQDCCNLLIQDLKNQYDSAIKERDTYMGFLKKLEAQKEQQQQNEGVLTDKDDSDSLIAVEDLQREKSSLFQDLLKLEKEDEELDEQIKDLELKLEQKKNNEMEMIERDNLTHLDHINFLKETQSLKNQYNRALNDLDQLRKINIYDETFKIAHNGPFATINGLRIGGFDDLKVSWKEINAGIGHVVLLLATIVTQLNCSINGYRLRPMGSFSKILKYNTDSQDWITFEAFHDEKFKIGKLLHKETELDRALESLLEIIQQMAISISTGPRRTSTHEEIPLNVVTSHQTRKSLTDNENENRDLVNSANEIELPYIMHKDKINGISVKLFGADPNLEWTTAMKFLLTNVKWLLAYSSSQLISSSRI</sequence>
<dbReference type="GO" id="GO:0000407">
    <property type="term" value="C:phagophore assembly site"/>
    <property type="evidence" value="ECO:0007669"/>
    <property type="project" value="EnsemblFungi"/>
</dbReference>
<dbReference type="Pfam" id="PF04111">
    <property type="entry name" value="APG6"/>
    <property type="match status" value="1"/>
</dbReference>
<name>Q4A1C1_NAUCA</name>